<sequence>MKKTLLHFFLLFSVISGFGQCLNPSNQEVSNITSTSAQISWQSNPNQTLWEIFLVQADSQPPTPNTLGIITNTNPYTLTNLPCNSTITFYLRATCNMQESDWTGPFVFQTASCGTMVSVDTNFTPTELVTDVLLNNGCVNVSNIITQGICGIGAFDNNEGSFPFEKGLVIRSGQVHLSAGTYTGNNNSSICSEQGDAELNAIIAASGQPGTVNDVSSIKFNFTALSNQLSFNFLFASNEYGLYQCAYSDVFGFILTDLETGLKQNLAIVPGTSTPVSTTTIRNSLYNTNCSAVNQEYFGSYNVDNPDSHINFIGQTVSMTASATLIPNKEYSLKFAVGDYQDFQFDSAVFIEGGSFSFTNQCQSIQLVAFVDENNNGIKDPNEINYNRGTFNYIVNDSEVEIASQTSNGNFYIFPENLSDSYILSFVVFPELQEYFSTDTAFGNVVYDSESTNIYYFPIANIQPYTDVEVSIVPIEGPVPGFTYGNIINYKNNGVTAASGTLEFSHDTALTLSNISQEGTTLTPNGFTYTYTDLQPNESRSIVVDLTVVTIPTISLGQVVSNTVQSINSSDIEPDNNSFELNQIVVGSYDPNDKLEAHGGKIEFDTFDENDYLFYTIRFQNTGTANAQFVRLVDYLDPQLDETTLRMINASHEYTFTRTDANLVWKFDAINLPPEMNDEVGSNGFVQFKIKPKPGFVIGDIIPNTAEIYFDYNPAIITNTFNTEFTQTLKTRQFTVADLLVYPNPSNGLVYINTQNTTENLKGINLYDVLGKLILSSKNLSSRQASLNVAPLSKGVYMIEITTENNFKQTKKLVVN</sequence>
<dbReference type="NCBIfam" id="NF038133">
    <property type="entry name" value="choice_anch_L"/>
    <property type="match status" value="1"/>
</dbReference>
<reference evidence="4 5" key="1">
    <citation type="submission" date="2023-07" db="EMBL/GenBank/DDBJ databases">
        <title>Sorghum-associated microbial communities from plants grown in Nebraska, USA.</title>
        <authorList>
            <person name="Schachtman D."/>
        </authorList>
    </citation>
    <scope>NUCLEOTIDE SEQUENCE [LARGE SCALE GENOMIC DNA]</scope>
    <source>
        <strain evidence="4 5">3773</strain>
    </source>
</reference>
<dbReference type="Pfam" id="PF24595">
    <property type="entry name" value="DUF7619"/>
    <property type="match status" value="1"/>
</dbReference>
<organism evidence="4 5">
    <name type="scientific">Flavobacterium arsenatis</name>
    <dbReference type="NCBI Taxonomy" id="1484332"/>
    <lineage>
        <taxon>Bacteria</taxon>
        <taxon>Pseudomonadati</taxon>
        <taxon>Bacteroidota</taxon>
        <taxon>Flavobacteriia</taxon>
        <taxon>Flavobacteriales</taxon>
        <taxon>Flavobacteriaceae</taxon>
        <taxon>Flavobacterium</taxon>
    </lineage>
</organism>
<dbReference type="InterPro" id="IPR003961">
    <property type="entry name" value="FN3_dom"/>
</dbReference>
<dbReference type="Gene3D" id="2.60.40.10">
    <property type="entry name" value="Immunoglobulins"/>
    <property type="match status" value="1"/>
</dbReference>
<keyword evidence="5" id="KW-1185">Reference proteome</keyword>
<dbReference type="InterPro" id="IPR036116">
    <property type="entry name" value="FN3_sf"/>
</dbReference>
<evidence type="ECO:0000256" key="1">
    <source>
        <dbReference type="ARBA" id="ARBA00022729"/>
    </source>
</evidence>
<dbReference type="Pfam" id="PF18962">
    <property type="entry name" value="Por_Secre_tail"/>
    <property type="match status" value="1"/>
</dbReference>
<dbReference type="InterPro" id="IPR013783">
    <property type="entry name" value="Ig-like_fold"/>
</dbReference>
<keyword evidence="1 2" id="KW-0732">Signal</keyword>
<name>A0ABU1TKY3_9FLAO</name>
<protein>
    <submittedName>
        <fullName evidence="4">Repeat protein (TIGR01451 family)</fullName>
    </submittedName>
</protein>
<dbReference type="InterPro" id="IPR026444">
    <property type="entry name" value="Secre_tail"/>
</dbReference>
<dbReference type="RefSeq" id="WP_310024129.1">
    <property type="nucleotide sequence ID" value="NZ_JAVDVI010000001.1"/>
</dbReference>
<feature type="chain" id="PRO_5045056216" evidence="2">
    <location>
        <begin position="20"/>
        <end position="816"/>
    </location>
</feature>
<feature type="domain" description="Fibronectin type-III" evidence="3">
    <location>
        <begin position="23"/>
        <end position="113"/>
    </location>
</feature>
<feature type="signal peptide" evidence="2">
    <location>
        <begin position="1"/>
        <end position="19"/>
    </location>
</feature>
<gene>
    <name evidence="4" type="ORF">J2X31_000499</name>
</gene>
<dbReference type="InterPro" id="IPR049804">
    <property type="entry name" value="Choice_anch_L"/>
</dbReference>
<dbReference type="SUPFAM" id="SSF49265">
    <property type="entry name" value="Fibronectin type III"/>
    <property type="match status" value="1"/>
</dbReference>
<dbReference type="PROSITE" id="PS50853">
    <property type="entry name" value="FN3"/>
    <property type="match status" value="1"/>
</dbReference>
<evidence type="ECO:0000313" key="4">
    <source>
        <dbReference type="EMBL" id="MDR6966506.1"/>
    </source>
</evidence>
<dbReference type="EMBL" id="JAVDVI010000001">
    <property type="protein sequence ID" value="MDR6966506.1"/>
    <property type="molecule type" value="Genomic_DNA"/>
</dbReference>
<dbReference type="Proteomes" id="UP001255185">
    <property type="component" value="Unassembled WGS sequence"/>
</dbReference>
<evidence type="ECO:0000313" key="5">
    <source>
        <dbReference type="Proteomes" id="UP001255185"/>
    </source>
</evidence>
<evidence type="ECO:0000256" key="2">
    <source>
        <dbReference type="SAM" id="SignalP"/>
    </source>
</evidence>
<dbReference type="InterPro" id="IPR055353">
    <property type="entry name" value="DUF7619"/>
</dbReference>
<accession>A0ABU1TKY3</accession>
<dbReference type="NCBIfam" id="NF033708">
    <property type="entry name" value="T9SS_Cterm_ChiA"/>
    <property type="match status" value="1"/>
</dbReference>
<proteinExistence type="predicted"/>
<evidence type="ECO:0000259" key="3">
    <source>
        <dbReference type="PROSITE" id="PS50853"/>
    </source>
</evidence>
<dbReference type="CDD" id="cd00063">
    <property type="entry name" value="FN3"/>
    <property type="match status" value="1"/>
</dbReference>
<dbReference type="NCBIfam" id="TIGR04183">
    <property type="entry name" value="Por_Secre_tail"/>
    <property type="match status" value="1"/>
</dbReference>
<comment type="caution">
    <text evidence="4">The sequence shown here is derived from an EMBL/GenBank/DDBJ whole genome shotgun (WGS) entry which is preliminary data.</text>
</comment>